<dbReference type="InterPro" id="IPR011006">
    <property type="entry name" value="CheY-like_superfamily"/>
</dbReference>
<keyword evidence="8" id="KW-1185">Reference proteome</keyword>
<dbReference type="AlphaFoldDB" id="A0A229NUN7"/>
<gene>
    <name evidence="7" type="ORF">CGZ75_21130</name>
</gene>
<dbReference type="PANTHER" id="PTHR43280:SF28">
    <property type="entry name" value="HTH-TYPE TRANSCRIPTIONAL ACTIVATOR RHAS"/>
    <property type="match status" value="1"/>
</dbReference>
<accession>A0A229NUN7</accession>
<dbReference type="Proteomes" id="UP000215145">
    <property type="component" value="Unassembled WGS sequence"/>
</dbReference>
<dbReference type="SUPFAM" id="SSF52172">
    <property type="entry name" value="CheY-like"/>
    <property type="match status" value="1"/>
</dbReference>
<dbReference type="InterPro" id="IPR009057">
    <property type="entry name" value="Homeodomain-like_sf"/>
</dbReference>
<organism evidence="7 8">
    <name type="scientific">Paenibacillus herberti</name>
    <dbReference type="NCBI Taxonomy" id="1619309"/>
    <lineage>
        <taxon>Bacteria</taxon>
        <taxon>Bacillati</taxon>
        <taxon>Bacillota</taxon>
        <taxon>Bacilli</taxon>
        <taxon>Bacillales</taxon>
        <taxon>Paenibacillaceae</taxon>
        <taxon>Paenibacillus</taxon>
    </lineage>
</organism>
<feature type="domain" description="Response regulatory" evidence="6">
    <location>
        <begin position="3"/>
        <end position="120"/>
    </location>
</feature>
<reference evidence="7 8" key="1">
    <citation type="submission" date="2017-07" db="EMBL/GenBank/DDBJ databases">
        <title>Paenibacillus herberti R33 genome sequencing and assembly.</title>
        <authorList>
            <person name="Su W."/>
        </authorList>
    </citation>
    <scope>NUCLEOTIDE SEQUENCE [LARGE SCALE GENOMIC DNA]</scope>
    <source>
        <strain evidence="7 8">R33</strain>
    </source>
</reference>
<dbReference type="Pfam" id="PF00072">
    <property type="entry name" value="Response_reg"/>
    <property type="match status" value="1"/>
</dbReference>
<keyword evidence="2" id="KW-0238">DNA-binding</keyword>
<evidence type="ECO:0000313" key="7">
    <source>
        <dbReference type="EMBL" id="OXM13540.1"/>
    </source>
</evidence>
<dbReference type="InterPro" id="IPR001789">
    <property type="entry name" value="Sig_transdc_resp-reg_receiver"/>
</dbReference>
<dbReference type="RefSeq" id="WP_089526244.1">
    <property type="nucleotide sequence ID" value="NZ_NMUQ01000003.1"/>
</dbReference>
<dbReference type="PROSITE" id="PS00041">
    <property type="entry name" value="HTH_ARAC_FAMILY_1"/>
    <property type="match status" value="1"/>
</dbReference>
<protein>
    <recommendedName>
        <fullName evidence="9">DNA-binding response regulator</fullName>
    </recommendedName>
</protein>
<dbReference type="GO" id="GO:0003700">
    <property type="term" value="F:DNA-binding transcription factor activity"/>
    <property type="evidence" value="ECO:0007669"/>
    <property type="project" value="InterPro"/>
</dbReference>
<keyword evidence="1" id="KW-0805">Transcription regulation</keyword>
<dbReference type="PRINTS" id="PR00032">
    <property type="entry name" value="HTHARAC"/>
</dbReference>
<dbReference type="EMBL" id="NMUQ01000003">
    <property type="protein sequence ID" value="OXM13540.1"/>
    <property type="molecule type" value="Genomic_DNA"/>
</dbReference>
<evidence type="ECO:0000259" key="6">
    <source>
        <dbReference type="PROSITE" id="PS50110"/>
    </source>
</evidence>
<keyword evidence="3" id="KW-0804">Transcription</keyword>
<dbReference type="InterPro" id="IPR020449">
    <property type="entry name" value="Tscrpt_reg_AraC-type_HTH"/>
</dbReference>
<dbReference type="SMART" id="SM00342">
    <property type="entry name" value="HTH_ARAC"/>
    <property type="match status" value="1"/>
</dbReference>
<evidence type="ECO:0000256" key="3">
    <source>
        <dbReference type="ARBA" id="ARBA00023163"/>
    </source>
</evidence>
<evidence type="ECO:0000256" key="4">
    <source>
        <dbReference type="PROSITE-ProRule" id="PRU00169"/>
    </source>
</evidence>
<dbReference type="GO" id="GO:0000160">
    <property type="term" value="P:phosphorelay signal transduction system"/>
    <property type="evidence" value="ECO:0007669"/>
    <property type="project" value="InterPro"/>
</dbReference>
<dbReference type="PANTHER" id="PTHR43280">
    <property type="entry name" value="ARAC-FAMILY TRANSCRIPTIONAL REGULATOR"/>
    <property type="match status" value="1"/>
</dbReference>
<dbReference type="Pfam" id="PF12833">
    <property type="entry name" value="HTH_18"/>
    <property type="match status" value="1"/>
</dbReference>
<feature type="modified residue" description="4-aspartylphosphate" evidence="4">
    <location>
        <position position="55"/>
    </location>
</feature>
<dbReference type="SUPFAM" id="SSF46689">
    <property type="entry name" value="Homeodomain-like"/>
    <property type="match status" value="2"/>
</dbReference>
<dbReference type="SMART" id="SM00448">
    <property type="entry name" value="REC"/>
    <property type="match status" value="1"/>
</dbReference>
<evidence type="ECO:0000259" key="5">
    <source>
        <dbReference type="PROSITE" id="PS01124"/>
    </source>
</evidence>
<dbReference type="PROSITE" id="PS01124">
    <property type="entry name" value="HTH_ARAC_FAMILY_2"/>
    <property type="match status" value="1"/>
</dbReference>
<dbReference type="Gene3D" id="1.10.10.60">
    <property type="entry name" value="Homeodomain-like"/>
    <property type="match status" value="2"/>
</dbReference>
<comment type="caution">
    <text evidence="7">The sequence shown here is derived from an EMBL/GenBank/DDBJ whole genome shotgun (WGS) entry which is preliminary data.</text>
</comment>
<evidence type="ECO:0000256" key="1">
    <source>
        <dbReference type="ARBA" id="ARBA00023015"/>
    </source>
</evidence>
<dbReference type="InterPro" id="IPR018062">
    <property type="entry name" value="HTH_AraC-typ_CS"/>
</dbReference>
<feature type="domain" description="HTH araC/xylS-type" evidence="5">
    <location>
        <begin position="401"/>
        <end position="499"/>
    </location>
</feature>
<dbReference type="Gene3D" id="3.40.50.2300">
    <property type="match status" value="1"/>
</dbReference>
<dbReference type="CDD" id="cd17536">
    <property type="entry name" value="REC_YesN-like"/>
    <property type="match status" value="1"/>
</dbReference>
<name>A0A229NUN7_9BACL</name>
<dbReference type="InterPro" id="IPR018060">
    <property type="entry name" value="HTH_AraC"/>
</dbReference>
<proteinExistence type="predicted"/>
<evidence type="ECO:0000313" key="8">
    <source>
        <dbReference type="Proteomes" id="UP000215145"/>
    </source>
</evidence>
<dbReference type="OrthoDB" id="1769137at2"/>
<evidence type="ECO:0008006" key="9">
    <source>
        <dbReference type="Google" id="ProtNLM"/>
    </source>
</evidence>
<keyword evidence="4" id="KW-0597">Phosphoprotein</keyword>
<dbReference type="GO" id="GO:0043565">
    <property type="term" value="F:sequence-specific DNA binding"/>
    <property type="evidence" value="ECO:0007669"/>
    <property type="project" value="InterPro"/>
</dbReference>
<evidence type="ECO:0000256" key="2">
    <source>
        <dbReference type="ARBA" id="ARBA00023125"/>
    </source>
</evidence>
<dbReference type="PROSITE" id="PS50110">
    <property type="entry name" value="RESPONSE_REGULATORY"/>
    <property type="match status" value="1"/>
</dbReference>
<sequence length="503" mass="56854">MWKILLVEDEVFVRRKLRKLIQWEKHGFTVAGEASDGEEALELIHRIQPELVITDIMMPGMDGLELLRQVRSEGVNCRFVMLTCMGEFEYARKALELGASGYVLKLSMSISEMEDLLLKTGKEIERSTQQEQLELIGAFDRYYLQLRESLPLLSVDETASLLVAPPVPPAAFGRVCLLSFLQSEAKPNTEALIASGAVSSSSKIWPGAFSTEGVTTLFFWSDADLTVNPQALPDRSVRGVYSDSVAPSRLQEEWPRLLILANERWYEDTEGIAEASGVLAQVKQADQADHEKSHSWRMEKEIIAAFEQSRPHDAEAALSAYWREMRNSRVQISHVWQTARSLDRIFTNIAGAAATGFSSFDPETARSHNELLSRLAERSTGLISRMSGGATRQGTSHPEINRILDYLERYYADNITLKAMSRLVSMDEHYLSRLFKQKTGETFICYLQKLRVKKAKLLLKETGQPISEIGYSVGFPNDNYFVKTFKKWSDVTPGQYRKMSQQA</sequence>